<keyword evidence="1" id="KW-1133">Transmembrane helix</keyword>
<protein>
    <submittedName>
        <fullName evidence="2">Uncharacterized protein</fullName>
    </submittedName>
</protein>
<dbReference type="Proteomes" id="UP000518681">
    <property type="component" value="Unassembled WGS sequence"/>
</dbReference>
<accession>A0AAW3UWL0</accession>
<sequence length="38" mass="3966">MTTQQIPTASRKSLTLLQLLGIIGAAGLIAAIVLNQFV</sequence>
<evidence type="ECO:0000313" key="2">
    <source>
        <dbReference type="EMBL" id="MBB6201496.1"/>
    </source>
</evidence>
<reference evidence="2 3" key="1">
    <citation type="submission" date="2020-08" db="EMBL/GenBank/DDBJ databases">
        <title>Genomic Encyclopedia of Type Strains, Phase IV (KMG-V): Genome sequencing to study the core and pangenomes of soil and plant-associated prokaryotes.</title>
        <authorList>
            <person name="Whitman W."/>
        </authorList>
    </citation>
    <scope>NUCLEOTIDE SEQUENCE [LARGE SCALE GENOMIC DNA]</scope>
    <source>
        <strain evidence="2 3">SEMIA 4013</strain>
    </source>
</reference>
<proteinExistence type="predicted"/>
<dbReference type="EMBL" id="JACIIK010000004">
    <property type="protein sequence ID" value="MBB6201496.1"/>
    <property type="molecule type" value="Genomic_DNA"/>
</dbReference>
<organism evidence="2 3">
    <name type="scientific">Paraburkholderia fungorum</name>
    <dbReference type="NCBI Taxonomy" id="134537"/>
    <lineage>
        <taxon>Bacteria</taxon>
        <taxon>Pseudomonadati</taxon>
        <taxon>Pseudomonadota</taxon>
        <taxon>Betaproteobacteria</taxon>
        <taxon>Burkholderiales</taxon>
        <taxon>Burkholderiaceae</taxon>
        <taxon>Paraburkholderia</taxon>
    </lineage>
</organism>
<keyword evidence="1" id="KW-0812">Transmembrane</keyword>
<comment type="caution">
    <text evidence="2">The sequence shown here is derived from an EMBL/GenBank/DDBJ whole genome shotgun (WGS) entry which is preliminary data.</text>
</comment>
<gene>
    <name evidence="2" type="ORF">GGD69_002349</name>
</gene>
<dbReference type="AlphaFoldDB" id="A0AAW3UWL0"/>
<evidence type="ECO:0000313" key="3">
    <source>
        <dbReference type="Proteomes" id="UP000518681"/>
    </source>
</evidence>
<evidence type="ECO:0000256" key="1">
    <source>
        <dbReference type="SAM" id="Phobius"/>
    </source>
</evidence>
<name>A0AAW3UWL0_9BURK</name>
<feature type="transmembrane region" description="Helical" evidence="1">
    <location>
        <begin position="14"/>
        <end position="34"/>
    </location>
</feature>
<keyword evidence="1" id="KW-0472">Membrane</keyword>